<proteinExistence type="predicted"/>
<sequence length="143" mass="15518">NQSVFRTDSNEFIRIKPITPHQRQPSVYPVTPDSHASSDTDGSSESPADGAEPRGRFVFNARNGASVASTSTIRLAPATGSVYAATGRYNCPTPYVSRQSDDSGYCVDFNGDYIGGYETANSPTAYRQQAMFQSSPFLMRLMA</sequence>
<feature type="region of interest" description="Disordered" evidence="1">
    <location>
        <begin position="1"/>
        <end position="55"/>
    </location>
</feature>
<evidence type="ECO:0000313" key="4">
    <source>
        <dbReference type="WBParaSite" id="TTAC_0000552501-mRNA-1"/>
    </source>
</evidence>
<organism evidence="4">
    <name type="scientific">Hydatigena taeniaeformis</name>
    <name type="common">Feline tapeworm</name>
    <name type="synonym">Taenia taeniaeformis</name>
    <dbReference type="NCBI Taxonomy" id="6205"/>
    <lineage>
        <taxon>Eukaryota</taxon>
        <taxon>Metazoa</taxon>
        <taxon>Spiralia</taxon>
        <taxon>Lophotrochozoa</taxon>
        <taxon>Platyhelminthes</taxon>
        <taxon>Cestoda</taxon>
        <taxon>Eucestoda</taxon>
        <taxon>Cyclophyllidea</taxon>
        <taxon>Taeniidae</taxon>
        <taxon>Hydatigera</taxon>
    </lineage>
</organism>
<evidence type="ECO:0000256" key="1">
    <source>
        <dbReference type="SAM" id="MobiDB-lite"/>
    </source>
</evidence>
<evidence type="ECO:0000313" key="2">
    <source>
        <dbReference type="EMBL" id="VDM27127.1"/>
    </source>
</evidence>
<evidence type="ECO:0000313" key="3">
    <source>
        <dbReference type="Proteomes" id="UP000274429"/>
    </source>
</evidence>
<protein>
    <submittedName>
        <fullName evidence="4">Fibrinogen C-terminal domain-containing protein</fullName>
    </submittedName>
</protein>
<name>A0A0R3WXN5_HYDTA</name>
<feature type="compositionally biased region" description="Polar residues" evidence="1">
    <location>
        <begin position="34"/>
        <end position="46"/>
    </location>
</feature>
<dbReference type="Proteomes" id="UP000274429">
    <property type="component" value="Unassembled WGS sequence"/>
</dbReference>
<dbReference type="STRING" id="6205.A0A0R3WXN5"/>
<reference evidence="4" key="1">
    <citation type="submission" date="2017-02" db="UniProtKB">
        <authorList>
            <consortium name="WormBaseParasite"/>
        </authorList>
    </citation>
    <scope>IDENTIFICATION</scope>
</reference>
<dbReference type="AlphaFoldDB" id="A0A0R3WXN5"/>
<accession>A0A0R3WXN5</accession>
<keyword evidence="3" id="KW-1185">Reference proteome</keyword>
<gene>
    <name evidence="2" type="ORF">TTAC_LOCUS5509</name>
</gene>
<reference evidence="2 3" key="2">
    <citation type="submission" date="2018-11" db="EMBL/GenBank/DDBJ databases">
        <authorList>
            <consortium name="Pathogen Informatics"/>
        </authorList>
    </citation>
    <scope>NUCLEOTIDE SEQUENCE [LARGE SCALE GENOMIC DNA]</scope>
</reference>
<dbReference type="EMBL" id="UYWX01007798">
    <property type="protein sequence ID" value="VDM27127.1"/>
    <property type="molecule type" value="Genomic_DNA"/>
</dbReference>
<dbReference type="WBParaSite" id="TTAC_0000552501-mRNA-1">
    <property type="protein sequence ID" value="TTAC_0000552501-mRNA-1"/>
    <property type="gene ID" value="TTAC_0000552501"/>
</dbReference>